<protein>
    <submittedName>
        <fullName evidence="2">Alanine racemase</fullName>
    </submittedName>
</protein>
<organism evidence="2 3">
    <name type="scientific">Mycolicibacterium canariasense</name>
    <name type="common">Mycobacterium canariasense</name>
    <dbReference type="NCBI Taxonomy" id="228230"/>
    <lineage>
        <taxon>Bacteria</taxon>
        <taxon>Bacillati</taxon>
        <taxon>Actinomycetota</taxon>
        <taxon>Actinomycetes</taxon>
        <taxon>Mycobacteriales</taxon>
        <taxon>Mycobacteriaceae</taxon>
        <taxon>Mycolicibacterium</taxon>
    </lineage>
</organism>
<evidence type="ECO:0000313" key="2">
    <source>
        <dbReference type="EMBL" id="GAS97044.1"/>
    </source>
</evidence>
<keyword evidence="1" id="KW-0732">Signal</keyword>
<feature type="signal peptide" evidence="1">
    <location>
        <begin position="1"/>
        <end position="26"/>
    </location>
</feature>
<gene>
    <name evidence="2" type="primary">alr</name>
    <name evidence="2" type="ORF">RMCC_4010</name>
</gene>
<keyword evidence="3" id="KW-1185">Reference proteome</keyword>
<dbReference type="RefSeq" id="WP_131805348.1">
    <property type="nucleotide sequence ID" value="NZ_BCSY01000068.1"/>
</dbReference>
<reference evidence="3" key="1">
    <citation type="journal article" date="2016" name="Genome Announc.">
        <title>Draft Genome Sequences of Five Rapidly Growing Mycobacterium Species, M. thermoresistibile, M. fortuitum subsp. acetamidolyticum, M. canariasense, M. brisbanense, and M. novocastrense.</title>
        <authorList>
            <person name="Katahira K."/>
            <person name="Ogura Y."/>
            <person name="Gotoh Y."/>
            <person name="Hayashi T."/>
        </authorList>
    </citation>
    <scope>NUCLEOTIDE SEQUENCE [LARGE SCALE GENOMIC DNA]</scope>
    <source>
        <strain evidence="3">JCM15298</strain>
    </source>
</reference>
<feature type="chain" id="PRO_5039609528" evidence="1">
    <location>
        <begin position="27"/>
        <end position="177"/>
    </location>
</feature>
<reference evidence="3" key="2">
    <citation type="submission" date="2016-02" db="EMBL/GenBank/DDBJ databases">
        <title>Draft genome sequence of five rapidly growing Mycobacterium species.</title>
        <authorList>
            <person name="Katahira K."/>
            <person name="Gotou Y."/>
            <person name="Iida K."/>
            <person name="Ogura Y."/>
            <person name="Hayashi T."/>
        </authorList>
    </citation>
    <scope>NUCLEOTIDE SEQUENCE [LARGE SCALE GENOMIC DNA]</scope>
    <source>
        <strain evidence="3">JCM15298</strain>
    </source>
</reference>
<accession>A0A100WFJ8</accession>
<dbReference type="PROSITE" id="PS51257">
    <property type="entry name" value="PROKAR_LIPOPROTEIN"/>
    <property type="match status" value="1"/>
</dbReference>
<comment type="caution">
    <text evidence="2">The sequence shown here is derived from an EMBL/GenBank/DDBJ whole genome shotgun (WGS) entry which is preliminary data.</text>
</comment>
<evidence type="ECO:0000256" key="1">
    <source>
        <dbReference type="SAM" id="SignalP"/>
    </source>
</evidence>
<name>A0A100WFJ8_MYCCR</name>
<evidence type="ECO:0000313" key="3">
    <source>
        <dbReference type="Proteomes" id="UP000069443"/>
    </source>
</evidence>
<dbReference type="AlphaFoldDB" id="A0A100WFJ8"/>
<dbReference type="EMBL" id="BCSY01000068">
    <property type="protein sequence ID" value="GAS97044.1"/>
    <property type="molecule type" value="Genomic_DNA"/>
</dbReference>
<sequence length="177" mass="18030">MATTQFRTSVLIAAVAALLTAVSCSSAPPSAPQATCPTASAKISLPAVVGFGSDVFVAKITAKDAAYDGFTGPVQTYQAIASVPLMGSANGPVRIGAGSVLIDGKPCRYGLPLPEVGKSYLLAANYDKGTHVFVTGVFEGGMTPLSDAEIAKIGTPDEPAVIKAMREAVKNPIYPSI</sequence>
<proteinExistence type="predicted"/>
<dbReference type="Proteomes" id="UP000069443">
    <property type="component" value="Unassembled WGS sequence"/>
</dbReference>